<evidence type="ECO:0000313" key="2">
    <source>
        <dbReference type="Proteomes" id="UP001150904"/>
    </source>
</evidence>
<keyword evidence="2" id="KW-1185">Reference proteome</keyword>
<evidence type="ECO:0008006" key="3">
    <source>
        <dbReference type="Google" id="ProtNLM"/>
    </source>
</evidence>
<dbReference type="InterPro" id="IPR027417">
    <property type="entry name" value="P-loop_NTPase"/>
</dbReference>
<dbReference type="OrthoDB" id="4365175at2759"/>
<comment type="caution">
    <text evidence="1">The sequence shown here is derived from an EMBL/GenBank/DDBJ whole genome shotgun (WGS) entry which is preliminary data.</text>
</comment>
<sequence>MYVIFNVSPVQTLMILLELLTNPDGDLSNITPHLPDFDLVDEDGMLQPILINASMPSDSLVRLDLENPTPDSLLRLIVKDIPLNTKQLLVVRKLLTEIMSWTEYLHDSSRRGQLLLCITGEGGIAALCIISRKHEIILIAPTGAVADNLGGNTYYTSLGINLSYKATVSTRVRRLWARKTILVIDEISMVDLKMLSVINN</sequence>
<dbReference type="Proteomes" id="UP001150904">
    <property type="component" value="Unassembled WGS sequence"/>
</dbReference>
<dbReference type="GeneID" id="83176070"/>
<proteinExistence type="predicted"/>
<accession>A0A9W9TB97</accession>
<protein>
    <recommendedName>
        <fullName evidence="3">DNA helicase</fullName>
    </recommendedName>
</protein>
<dbReference type="SUPFAM" id="SSF52540">
    <property type="entry name" value="P-loop containing nucleoside triphosphate hydrolases"/>
    <property type="match status" value="1"/>
</dbReference>
<gene>
    <name evidence="1" type="ORF">N7498_001707</name>
</gene>
<evidence type="ECO:0000313" key="1">
    <source>
        <dbReference type="EMBL" id="KAJ5215300.1"/>
    </source>
</evidence>
<reference evidence="1" key="2">
    <citation type="journal article" date="2023" name="IMA Fungus">
        <title>Comparative genomic study of the Penicillium genus elucidates a diverse pangenome and 15 lateral gene transfer events.</title>
        <authorList>
            <person name="Petersen C."/>
            <person name="Sorensen T."/>
            <person name="Nielsen M.R."/>
            <person name="Sondergaard T.E."/>
            <person name="Sorensen J.L."/>
            <person name="Fitzpatrick D.A."/>
            <person name="Frisvad J.C."/>
            <person name="Nielsen K.L."/>
        </authorList>
    </citation>
    <scope>NUCLEOTIDE SEQUENCE</scope>
    <source>
        <strain evidence="1">IBT 15544</strain>
    </source>
</reference>
<organism evidence="1 2">
    <name type="scientific">Penicillium cinerascens</name>
    <dbReference type="NCBI Taxonomy" id="70096"/>
    <lineage>
        <taxon>Eukaryota</taxon>
        <taxon>Fungi</taxon>
        <taxon>Dikarya</taxon>
        <taxon>Ascomycota</taxon>
        <taxon>Pezizomycotina</taxon>
        <taxon>Eurotiomycetes</taxon>
        <taxon>Eurotiomycetidae</taxon>
        <taxon>Eurotiales</taxon>
        <taxon>Aspergillaceae</taxon>
        <taxon>Penicillium</taxon>
    </lineage>
</organism>
<dbReference type="EMBL" id="JAPQKR010000005">
    <property type="protein sequence ID" value="KAJ5215300.1"/>
    <property type="molecule type" value="Genomic_DNA"/>
</dbReference>
<reference evidence="1" key="1">
    <citation type="submission" date="2022-12" db="EMBL/GenBank/DDBJ databases">
        <authorList>
            <person name="Petersen C."/>
        </authorList>
    </citation>
    <scope>NUCLEOTIDE SEQUENCE</scope>
    <source>
        <strain evidence="1">IBT 15544</strain>
    </source>
</reference>
<dbReference type="Gene3D" id="3.40.50.300">
    <property type="entry name" value="P-loop containing nucleotide triphosphate hydrolases"/>
    <property type="match status" value="1"/>
</dbReference>
<dbReference type="AlphaFoldDB" id="A0A9W9TB97"/>
<dbReference type="RefSeq" id="XP_058311113.1">
    <property type="nucleotide sequence ID" value="XM_058448769.1"/>
</dbReference>
<name>A0A9W9TB97_9EURO</name>